<sequence length="291" mass="33145">MVYEEWYADTVHLPPINRYGPSDFPSYLDLVGRLHNRKRKINDPLMYRVHYRVYHPLLNSMAIFAGHTEVIDKAPQRRHAASFFPHHLCAERHVRIFPDYWELGEYDLDIGLVKSCFPFTLNDVVTVAPLPKYEDMEKKYTQLIHQSITCLVVGWGKILKPHHLWSAAEVLEGYADIDPRVLHHAFRYSDCTESCRGGKQVCTVCTSHHGPEFNSLGHGDSGGPLICNGLVLAVNSAGGFNYTRNHTYASHIALACIKDYITPQHLNFLSSKKDNRFYWIDGQPVTKGPGP</sequence>
<dbReference type="PROSITE" id="PS50240">
    <property type="entry name" value="TRYPSIN_DOM"/>
    <property type="match status" value="1"/>
</dbReference>
<dbReference type="GO" id="GO:0006508">
    <property type="term" value="P:proteolysis"/>
    <property type="evidence" value="ECO:0007669"/>
    <property type="project" value="InterPro"/>
</dbReference>
<dbReference type="EMBL" id="GBRD01009356">
    <property type="protein sequence ID" value="JAG56468.1"/>
    <property type="molecule type" value="Transcribed_RNA"/>
</dbReference>
<name>A0A0K8ST32_LYGHE</name>
<protein>
    <recommendedName>
        <fullName evidence="1">Peptidase S1 domain-containing protein</fullName>
    </recommendedName>
</protein>
<organism evidence="2">
    <name type="scientific">Lygus hesperus</name>
    <name type="common">Western plant bug</name>
    <dbReference type="NCBI Taxonomy" id="30085"/>
    <lineage>
        <taxon>Eukaryota</taxon>
        <taxon>Metazoa</taxon>
        <taxon>Ecdysozoa</taxon>
        <taxon>Arthropoda</taxon>
        <taxon>Hexapoda</taxon>
        <taxon>Insecta</taxon>
        <taxon>Pterygota</taxon>
        <taxon>Neoptera</taxon>
        <taxon>Paraneoptera</taxon>
        <taxon>Hemiptera</taxon>
        <taxon>Heteroptera</taxon>
        <taxon>Panheteroptera</taxon>
        <taxon>Cimicomorpha</taxon>
        <taxon>Miridae</taxon>
        <taxon>Mirini</taxon>
        <taxon>Lygus</taxon>
    </lineage>
</organism>
<reference evidence="2" key="1">
    <citation type="submission" date="2014-09" db="EMBL/GenBank/DDBJ databases">
        <authorList>
            <person name="Magalhaes I.L.F."/>
            <person name="Oliveira U."/>
            <person name="Santos F.R."/>
            <person name="Vidigal T.H.D.A."/>
            <person name="Brescovit A.D."/>
            <person name="Santos A.J."/>
        </authorList>
    </citation>
    <scope>NUCLEOTIDE SEQUENCE</scope>
</reference>
<dbReference type="GO" id="GO:0004252">
    <property type="term" value="F:serine-type endopeptidase activity"/>
    <property type="evidence" value="ECO:0007669"/>
    <property type="project" value="InterPro"/>
</dbReference>
<dbReference type="AlphaFoldDB" id="A0A0K8ST32"/>
<evidence type="ECO:0000259" key="1">
    <source>
        <dbReference type="PROSITE" id="PS50240"/>
    </source>
</evidence>
<accession>A0A0K8ST32</accession>
<dbReference type="Gene3D" id="2.40.10.10">
    <property type="entry name" value="Trypsin-like serine proteases"/>
    <property type="match status" value="2"/>
</dbReference>
<dbReference type="Pfam" id="PF00089">
    <property type="entry name" value="Trypsin"/>
    <property type="match status" value="1"/>
</dbReference>
<dbReference type="SUPFAM" id="SSF50494">
    <property type="entry name" value="Trypsin-like serine proteases"/>
    <property type="match status" value="1"/>
</dbReference>
<dbReference type="InterPro" id="IPR043504">
    <property type="entry name" value="Peptidase_S1_PA_chymotrypsin"/>
</dbReference>
<dbReference type="InterPro" id="IPR001254">
    <property type="entry name" value="Trypsin_dom"/>
</dbReference>
<dbReference type="InterPro" id="IPR009003">
    <property type="entry name" value="Peptidase_S1_PA"/>
</dbReference>
<proteinExistence type="predicted"/>
<evidence type="ECO:0000313" key="2">
    <source>
        <dbReference type="EMBL" id="JAG56468.1"/>
    </source>
</evidence>
<feature type="domain" description="Peptidase S1" evidence="1">
    <location>
        <begin position="1"/>
        <end position="285"/>
    </location>
</feature>